<evidence type="ECO:0000313" key="8">
    <source>
        <dbReference type="Proteomes" id="UP000184111"/>
    </source>
</evidence>
<organism evidence="7 8">
    <name type="scientific">Actinacidiphila paucisporea</name>
    <dbReference type="NCBI Taxonomy" id="310782"/>
    <lineage>
        <taxon>Bacteria</taxon>
        <taxon>Bacillati</taxon>
        <taxon>Actinomycetota</taxon>
        <taxon>Actinomycetes</taxon>
        <taxon>Kitasatosporales</taxon>
        <taxon>Streptomycetaceae</taxon>
        <taxon>Actinacidiphila</taxon>
    </lineage>
</organism>
<evidence type="ECO:0000259" key="6">
    <source>
        <dbReference type="Pfam" id="PF06271"/>
    </source>
</evidence>
<comment type="subcellular location">
    <subcellularLocation>
        <location evidence="1">Cell membrane</location>
        <topology evidence="1">Multi-pass membrane protein</topology>
    </subcellularLocation>
</comment>
<keyword evidence="7" id="KW-0418">Kinase</keyword>
<dbReference type="GO" id="GO:0004674">
    <property type="term" value="F:protein serine/threonine kinase activity"/>
    <property type="evidence" value="ECO:0007669"/>
    <property type="project" value="UniProtKB-KW"/>
</dbReference>
<dbReference type="GO" id="GO:0005886">
    <property type="term" value="C:plasma membrane"/>
    <property type="evidence" value="ECO:0007669"/>
    <property type="project" value="UniProtKB-SubCell"/>
</dbReference>
<keyword evidence="3" id="KW-0812">Transmembrane</keyword>
<dbReference type="PANTHER" id="PTHR36115">
    <property type="entry name" value="PROLINE-RICH ANTIGEN HOMOLOG-RELATED"/>
    <property type="match status" value="1"/>
</dbReference>
<dbReference type="Pfam" id="PF06271">
    <property type="entry name" value="RDD"/>
    <property type="match status" value="1"/>
</dbReference>
<evidence type="ECO:0000313" key="7">
    <source>
        <dbReference type="EMBL" id="SHN37523.1"/>
    </source>
</evidence>
<dbReference type="STRING" id="310782.SAMN05216499_1543"/>
<keyword evidence="7" id="KW-0808">Transferase</keyword>
<dbReference type="InterPro" id="IPR051791">
    <property type="entry name" value="Pra-immunoreactive"/>
</dbReference>
<reference evidence="7 8" key="1">
    <citation type="submission" date="2016-11" db="EMBL/GenBank/DDBJ databases">
        <authorList>
            <person name="Jaros S."/>
            <person name="Januszkiewicz K."/>
            <person name="Wedrychowicz H."/>
        </authorList>
    </citation>
    <scope>NUCLEOTIDE SEQUENCE [LARGE SCALE GENOMIC DNA]</scope>
    <source>
        <strain evidence="7 8">CGMCC 4.2025</strain>
    </source>
</reference>
<gene>
    <name evidence="7" type="ORF">SAMN05216499_1543</name>
</gene>
<dbReference type="OrthoDB" id="9793824at2"/>
<evidence type="ECO:0000256" key="2">
    <source>
        <dbReference type="ARBA" id="ARBA00022475"/>
    </source>
</evidence>
<feature type="domain" description="RDD" evidence="6">
    <location>
        <begin position="32"/>
        <end position="148"/>
    </location>
</feature>
<evidence type="ECO:0000256" key="5">
    <source>
        <dbReference type="ARBA" id="ARBA00023136"/>
    </source>
</evidence>
<keyword evidence="8" id="KW-1185">Reference proteome</keyword>
<dbReference type="PANTHER" id="PTHR36115:SF6">
    <property type="entry name" value="PROLINE-RICH ANTIGEN HOMOLOG"/>
    <property type="match status" value="1"/>
</dbReference>
<dbReference type="RefSeq" id="WP_073503054.1">
    <property type="nucleotide sequence ID" value="NZ_FRBI01000054.1"/>
</dbReference>
<keyword evidence="7" id="KW-0723">Serine/threonine-protein kinase</keyword>
<evidence type="ECO:0000256" key="1">
    <source>
        <dbReference type="ARBA" id="ARBA00004651"/>
    </source>
</evidence>
<dbReference type="AlphaFoldDB" id="A0A1M7QZV1"/>
<dbReference type="Proteomes" id="UP000184111">
    <property type="component" value="Unassembled WGS sequence"/>
</dbReference>
<keyword evidence="5" id="KW-0472">Membrane</keyword>
<dbReference type="EMBL" id="FRBI01000054">
    <property type="protein sequence ID" value="SHN37523.1"/>
    <property type="molecule type" value="Genomic_DNA"/>
</dbReference>
<proteinExistence type="predicted"/>
<name>A0A1M7QZV1_9ACTN</name>
<evidence type="ECO:0000256" key="3">
    <source>
        <dbReference type="ARBA" id="ARBA00022692"/>
    </source>
</evidence>
<accession>A0A1M7QZV1</accession>
<protein>
    <submittedName>
        <fullName evidence="7">Serine/threonine protein kinase</fullName>
    </submittedName>
</protein>
<evidence type="ECO:0000256" key="4">
    <source>
        <dbReference type="ARBA" id="ARBA00022989"/>
    </source>
</evidence>
<sequence>MSQAPLPAYPHDGAPDLAAYGKDTTAGGPRLANWGRRVVSGLIDTLIISVPNLVVYKTLHPYAAAMTETLITLAFTVIYAWLEGTAGQTPGKMAVGTRTVRQADGELLGFGRALGRKLLHILDLVPCYLGFLWPAWDAKRQTFADKIVHSVVIRP</sequence>
<keyword evidence="2" id="KW-1003">Cell membrane</keyword>
<keyword evidence="4" id="KW-1133">Transmembrane helix</keyword>
<dbReference type="InterPro" id="IPR010432">
    <property type="entry name" value="RDD"/>
</dbReference>